<reference evidence="2 3" key="1">
    <citation type="journal article" date="2015" name="Genome Announc.">
        <title>Draft Genome Sequences of Marine Isolates of Thalassomonas viridans and Thalassomonas actiniarum.</title>
        <authorList>
            <person name="Olonade I."/>
            <person name="van Zyl L.J."/>
            <person name="Trindade M."/>
        </authorList>
    </citation>
    <scope>NUCLEOTIDE SEQUENCE [LARGE SCALE GENOMIC DNA]</scope>
    <source>
        <strain evidence="2 3">A5K-106</strain>
    </source>
</reference>
<keyword evidence="2" id="KW-0378">Hydrolase</keyword>
<keyword evidence="3" id="KW-1185">Reference proteome</keyword>
<dbReference type="InterPro" id="IPR029058">
    <property type="entry name" value="AB_hydrolase_fold"/>
</dbReference>
<protein>
    <submittedName>
        <fullName evidence="2">Alpha/beta hydrolase</fullName>
    </submittedName>
</protein>
<evidence type="ECO:0000313" key="3">
    <source>
        <dbReference type="Proteomes" id="UP000032568"/>
    </source>
</evidence>
<dbReference type="GO" id="GO:0046464">
    <property type="term" value="P:acylglycerol catabolic process"/>
    <property type="evidence" value="ECO:0007669"/>
    <property type="project" value="TreeGrafter"/>
</dbReference>
<reference evidence="2 3" key="2">
    <citation type="journal article" date="2022" name="Mar. Drugs">
        <title>Bioassay-Guided Fractionation Leads to the Detection of Cholic Acid Generated by the Rare Thalassomonas sp.</title>
        <authorList>
            <person name="Pheiffer F."/>
            <person name="Schneider Y.K."/>
            <person name="Hansen E.H."/>
            <person name="Andersen J.H."/>
            <person name="Isaksson J."/>
            <person name="Busche T."/>
            <person name="R C."/>
            <person name="Kalinowski J."/>
            <person name="Zyl L.V."/>
            <person name="Trindade M."/>
        </authorList>
    </citation>
    <scope>NUCLEOTIDE SEQUENCE [LARGE SCALE GENOMIC DNA]</scope>
    <source>
        <strain evidence="2 3">A5K-106</strain>
    </source>
</reference>
<dbReference type="EMBL" id="CP059735">
    <property type="protein sequence ID" value="WDE01535.1"/>
    <property type="molecule type" value="Genomic_DNA"/>
</dbReference>
<dbReference type="InterPro" id="IPR000073">
    <property type="entry name" value="AB_hydrolase_1"/>
</dbReference>
<evidence type="ECO:0000259" key="1">
    <source>
        <dbReference type="Pfam" id="PF00561"/>
    </source>
</evidence>
<sequence>MTLNQWQQEGKYFQYRGHNIFYRDEGEGEVLVLIHGFPTACWDWHKLWPELTKRYRVVCLDMIGFGFSDKPRDYDYSIFDQADLHQAIWAYLGISRFHLLAHDYGDTVAQELLARFQDWQVSKTPDENGYVINSLCLLNGGLFPETHRPLLLQKLLLSPIGKVISYLSNERSLRKKLNAILAPDKQMSDDEWQDFWTLMKHNRGLAISHKLIRYMSERKINRERWVGALVNSRVPIRLINGSLDPISGAHMVTRYCELVPEAACDVVVLGQVGHYPQVEDPEAVLTAYLAFRSALFGRENLMKAKM</sequence>
<feature type="domain" description="AB hydrolase-1" evidence="1">
    <location>
        <begin position="30"/>
        <end position="118"/>
    </location>
</feature>
<dbReference type="GO" id="GO:0016020">
    <property type="term" value="C:membrane"/>
    <property type="evidence" value="ECO:0007669"/>
    <property type="project" value="TreeGrafter"/>
</dbReference>
<name>A0AAE9YW99_9GAMM</name>
<dbReference type="InterPro" id="IPR050266">
    <property type="entry name" value="AB_hydrolase_sf"/>
</dbReference>
<organism evidence="2 3">
    <name type="scientific">Thalassomonas actiniarum</name>
    <dbReference type="NCBI Taxonomy" id="485447"/>
    <lineage>
        <taxon>Bacteria</taxon>
        <taxon>Pseudomonadati</taxon>
        <taxon>Pseudomonadota</taxon>
        <taxon>Gammaproteobacteria</taxon>
        <taxon>Alteromonadales</taxon>
        <taxon>Colwelliaceae</taxon>
        <taxon>Thalassomonas</taxon>
    </lineage>
</organism>
<dbReference type="GO" id="GO:0047372">
    <property type="term" value="F:monoacylglycerol lipase activity"/>
    <property type="evidence" value="ECO:0007669"/>
    <property type="project" value="TreeGrafter"/>
</dbReference>
<dbReference type="PANTHER" id="PTHR43798">
    <property type="entry name" value="MONOACYLGLYCEROL LIPASE"/>
    <property type="match status" value="1"/>
</dbReference>
<dbReference type="KEGG" id="tact:SG35_013490"/>
<dbReference type="Pfam" id="PF00561">
    <property type="entry name" value="Abhydrolase_1"/>
    <property type="match status" value="1"/>
</dbReference>
<evidence type="ECO:0000313" key="2">
    <source>
        <dbReference type="EMBL" id="WDE01535.1"/>
    </source>
</evidence>
<proteinExistence type="predicted"/>
<dbReference type="PANTHER" id="PTHR43798:SF33">
    <property type="entry name" value="HYDROLASE, PUTATIVE (AFU_ORTHOLOGUE AFUA_2G14860)-RELATED"/>
    <property type="match status" value="1"/>
</dbReference>
<dbReference type="AlphaFoldDB" id="A0AAE9YW99"/>
<dbReference type="PRINTS" id="PR00412">
    <property type="entry name" value="EPOXHYDRLASE"/>
</dbReference>
<gene>
    <name evidence="2" type="ORF">SG35_013490</name>
</gene>
<dbReference type="RefSeq" id="WP_044832733.1">
    <property type="nucleotide sequence ID" value="NZ_CP059735.1"/>
</dbReference>
<dbReference type="SUPFAM" id="SSF53474">
    <property type="entry name" value="alpha/beta-Hydrolases"/>
    <property type="match status" value="1"/>
</dbReference>
<accession>A0AAE9YW99</accession>
<dbReference type="InterPro" id="IPR000639">
    <property type="entry name" value="Epox_hydrolase-like"/>
</dbReference>
<dbReference type="Proteomes" id="UP000032568">
    <property type="component" value="Chromosome"/>
</dbReference>
<dbReference type="Gene3D" id="3.40.50.1820">
    <property type="entry name" value="alpha/beta hydrolase"/>
    <property type="match status" value="1"/>
</dbReference>